<evidence type="ECO:0000256" key="7">
    <source>
        <dbReference type="SAM" id="MobiDB-lite"/>
    </source>
</evidence>
<evidence type="ECO:0000256" key="6">
    <source>
        <dbReference type="ARBA" id="ARBA00023136"/>
    </source>
</evidence>
<comment type="subcellular location">
    <subcellularLocation>
        <location evidence="1">Cell membrane</location>
        <topology evidence="1">Multi-pass membrane protein</topology>
    </subcellularLocation>
</comment>
<dbReference type="PROSITE" id="PS50850">
    <property type="entry name" value="MFS"/>
    <property type="match status" value="1"/>
</dbReference>
<feature type="transmembrane region" description="Helical" evidence="8">
    <location>
        <begin position="301"/>
        <end position="320"/>
    </location>
</feature>
<sequence>MSAERASGTVSAAAKRWTLVACILGSGIVFLDGTVVNVALPAIARDLDSGLAAQQWIVEAYMLTLGSLILIGGSLGDLLGRRRVFAAGVGGFGACSLLCAAAPTTETLIVARGLQGVAGALLVPSTLALIMDTFPEHERGAAIGSWTAWTGIATVIGPLGGGLLLEAVSWRWIFAVNALPVALCLLLLRHAPEGHRERGTPIDWVGAALCALGLAGPVYALTEQPQRGWGDPLVAGPLVAGVVLLACFLWWERRTPTPMLRLEMFRARNFSVGNLATFALYGGLNIATLFLVLFLQQVGGWSPIAAGAAMLPTTLLMFVLSKRFGALADRHGPRRFMGYGPLVAGAGLLLLLRVDATPDYLTEVLPGIVLFGLGLSITVAPLTAAVLGAAGVEHAGVASGVNNAVARVAGLIAIAAAGAAIAAVASARLDDALAGRDLSPAAQRAVDRARDLRLTDSAPGTPAAERPAVDAALTDASVDAFHVGVGIAGGLALLGGVISLLGIQDPRRRAEVPCESCPGGAIVGASTEAGHDPAESLGRSPRIPSEELA</sequence>
<evidence type="ECO:0000256" key="1">
    <source>
        <dbReference type="ARBA" id="ARBA00004651"/>
    </source>
</evidence>
<organism evidence="10 11">
    <name type="scientific">Conexibacter arvalis</name>
    <dbReference type="NCBI Taxonomy" id="912552"/>
    <lineage>
        <taxon>Bacteria</taxon>
        <taxon>Bacillati</taxon>
        <taxon>Actinomycetota</taxon>
        <taxon>Thermoleophilia</taxon>
        <taxon>Solirubrobacterales</taxon>
        <taxon>Conexibacteraceae</taxon>
        <taxon>Conexibacter</taxon>
    </lineage>
</organism>
<dbReference type="GO" id="GO:0005886">
    <property type="term" value="C:plasma membrane"/>
    <property type="evidence" value="ECO:0007669"/>
    <property type="project" value="UniProtKB-SubCell"/>
</dbReference>
<evidence type="ECO:0000256" key="8">
    <source>
        <dbReference type="SAM" id="Phobius"/>
    </source>
</evidence>
<feature type="transmembrane region" description="Helical" evidence="8">
    <location>
        <begin position="20"/>
        <end position="44"/>
    </location>
</feature>
<feature type="transmembrane region" description="Helical" evidence="8">
    <location>
        <begin position="272"/>
        <end position="295"/>
    </location>
</feature>
<feature type="transmembrane region" description="Helical" evidence="8">
    <location>
        <begin position="200"/>
        <end position="221"/>
    </location>
</feature>
<name>A0A840IH88_9ACTN</name>
<dbReference type="Gene3D" id="1.20.1250.20">
    <property type="entry name" value="MFS general substrate transporter like domains"/>
    <property type="match status" value="1"/>
</dbReference>
<keyword evidence="2" id="KW-0813">Transport</keyword>
<keyword evidence="6 8" id="KW-0472">Membrane</keyword>
<feature type="transmembrane region" description="Helical" evidence="8">
    <location>
        <begin position="368"/>
        <end position="392"/>
    </location>
</feature>
<dbReference type="RefSeq" id="WP_343075590.1">
    <property type="nucleotide sequence ID" value="NZ_JACHNU010000003.1"/>
</dbReference>
<dbReference type="Proteomes" id="UP000585272">
    <property type="component" value="Unassembled WGS sequence"/>
</dbReference>
<feature type="region of interest" description="Disordered" evidence="7">
    <location>
        <begin position="523"/>
        <end position="549"/>
    </location>
</feature>
<keyword evidence="4 8" id="KW-0812">Transmembrane</keyword>
<feature type="transmembrane region" description="Helical" evidence="8">
    <location>
        <begin position="336"/>
        <end position="356"/>
    </location>
</feature>
<keyword evidence="3" id="KW-1003">Cell membrane</keyword>
<dbReference type="InterPro" id="IPR036259">
    <property type="entry name" value="MFS_trans_sf"/>
</dbReference>
<protein>
    <submittedName>
        <fullName evidence="10">EmrB/QacA subfamily drug resistance transporter</fullName>
    </submittedName>
</protein>
<reference evidence="10 11" key="1">
    <citation type="submission" date="2020-08" db="EMBL/GenBank/DDBJ databases">
        <title>Genomic Encyclopedia of Archaeal and Bacterial Type Strains, Phase II (KMG-II): from individual species to whole genera.</title>
        <authorList>
            <person name="Goeker M."/>
        </authorList>
    </citation>
    <scope>NUCLEOTIDE SEQUENCE [LARGE SCALE GENOMIC DNA]</scope>
    <source>
        <strain evidence="10 11">DSM 23288</strain>
    </source>
</reference>
<feature type="transmembrane region" description="Helical" evidence="8">
    <location>
        <begin position="143"/>
        <end position="164"/>
    </location>
</feature>
<feature type="transmembrane region" description="Helical" evidence="8">
    <location>
        <begin position="233"/>
        <end position="251"/>
    </location>
</feature>
<dbReference type="InterPro" id="IPR011701">
    <property type="entry name" value="MFS"/>
</dbReference>
<feature type="transmembrane region" description="Helical" evidence="8">
    <location>
        <begin position="56"/>
        <end position="75"/>
    </location>
</feature>
<dbReference type="AlphaFoldDB" id="A0A840IH88"/>
<dbReference type="PANTHER" id="PTHR42718">
    <property type="entry name" value="MAJOR FACILITATOR SUPERFAMILY MULTIDRUG TRANSPORTER MFSC"/>
    <property type="match status" value="1"/>
</dbReference>
<feature type="domain" description="Major facilitator superfamily (MFS) profile" evidence="9">
    <location>
        <begin position="18"/>
        <end position="507"/>
    </location>
</feature>
<keyword evidence="5 8" id="KW-1133">Transmembrane helix</keyword>
<dbReference type="Gene3D" id="1.20.1720.10">
    <property type="entry name" value="Multidrug resistance protein D"/>
    <property type="match status" value="1"/>
</dbReference>
<evidence type="ECO:0000256" key="3">
    <source>
        <dbReference type="ARBA" id="ARBA00022475"/>
    </source>
</evidence>
<dbReference type="PANTHER" id="PTHR42718:SF42">
    <property type="entry name" value="EXPORT PROTEIN"/>
    <property type="match status" value="1"/>
</dbReference>
<evidence type="ECO:0000256" key="4">
    <source>
        <dbReference type="ARBA" id="ARBA00022692"/>
    </source>
</evidence>
<dbReference type="Pfam" id="PF07690">
    <property type="entry name" value="MFS_1"/>
    <property type="match status" value="1"/>
</dbReference>
<dbReference type="NCBIfam" id="TIGR00711">
    <property type="entry name" value="efflux_EmrB"/>
    <property type="match status" value="1"/>
</dbReference>
<evidence type="ECO:0000313" key="10">
    <source>
        <dbReference type="EMBL" id="MBB4663318.1"/>
    </source>
</evidence>
<accession>A0A840IH88</accession>
<evidence type="ECO:0000259" key="9">
    <source>
        <dbReference type="PROSITE" id="PS50850"/>
    </source>
</evidence>
<evidence type="ECO:0000313" key="11">
    <source>
        <dbReference type="Proteomes" id="UP000585272"/>
    </source>
</evidence>
<feature type="transmembrane region" description="Helical" evidence="8">
    <location>
        <begin position="84"/>
        <end position="103"/>
    </location>
</feature>
<evidence type="ECO:0000256" key="2">
    <source>
        <dbReference type="ARBA" id="ARBA00022448"/>
    </source>
</evidence>
<dbReference type="InterPro" id="IPR004638">
    <property type="entry name" value="EmrB-like"/>
</dbReference>
<feature type="transmembrane region" description="Helical" evidence="8">
    <location>
        <begin position="404"/>
        <end position="425"/>
    </location>
</feature>
<dbReference type="EMBL" id="JACHNU010000003">
    <property type="protein sequence ID" value="MBB4663318.1"/>
    <property type="molecule type" value="Genomic_DNA"/>
</dbReference>
<dbReference type="InterPro" id="IPR020846">
    <property type="entry name" value="MFS_dom"/>
</dbReference>
<proteinExistence type="predicted"/>
<feature type="transmembrane region" description="Helical" evidence="8">
    <location>
        <begin position="480"/>
        <end position="503"/>
    </location>
</feature>
<evidence type="ECO:0000256" key="5">
    <source>
        <dbReference type="ARBA" id="ARBA00022989"/>
    </source>
</evidence>
<comment type="caution">
    <text evidence="10">The sequence shown here is derived from an EMBL/GenBank/DDBJ whole genome shotgun (WGS) entry which is preliminary data.</text>
</comment>
<dbReference type="CDD" id="cd17321">
    <property type="entry name" value="MFS_MMR_MDR_like"/>
    <property type="match status" value="1"/>
</dbReference>
<dbReference type="SUPFAM" id="SSF103473">
    <property type="entry name" value="MFS general substrate transporter"/>
    <property type="match status" value="1"/>
</dbReference>
<feature type="transmembrane region" description="Helical" evidence="8">
    <location>
        <begin position="170"/>
        <end position="188"/>
    </location>
</feature>
<gene>
    <name evidence="10" type="ORF">BDZ31_002907</name>
</gene>
<dbReference type="GO" id="GO:0022857">
    <property type="term" value="F:transmembrane transporter activity"/>
    <property type="evidence" value="ECO:0007669"/>
    <property type="project" value="InterPro"/>
</dbReference>
<feature type="transmembrane region" description="Helical" evidence="8">
    <location>
        <begin position="109"/>
        <end position="131"/>
    </location>
</feature>
<keyword evidence="11" id="KW-1185">Reference proteome</keyword>